<sequence length="168" mass="18939">MTVGFVSFADPDQIISAIEISSSLYQCIPTTRNGVVLAFLYKISHARDHISHCSVLPIFSYYYPTHRTQQTFPFQKPTFILHTSSSSSSLSFAFGFNIHHRFSDPAIGEVINGNKNGLRFSFGQIFLKFSMHAVDKSDYDNIIGALQYLKKMYEGKNIHGLSELFPSV</sequence>
<comment type="caution">
    <text evidence="1">The sequence shown here is derived from an EMBL/GenBank/DDBJ whole genome shotgun (WGS) entry which is preliminary data.</text>
</comment>
<evidence type="ECO:0000313" key="2">
    <source>
        <dbReference type="Proteomes" id="UP000775213"/>
    </source>
</evidence>
<dbReference type="AlphaFoldDB" id="A0AAV7GL49"/>
<proteinExistence type="predicted"/>
<accession>A0AAV7GL49</accession>
<dbReference type="Proteomes" id="UP000775213">
    <property type="component" value="Unassembled WGS sequence"/>
</dbReference>
<organism evidence="1 2">
    <name type="scientific">Dendrobium chrysotoxum</name>
    <name type="common">Orchid</name>
    <dbReference type="NCBI Taxonomy" id="161865"/>
    <lineage>
        <taxon>Eukaryota</taxon>
        <taxon>Viridiplantae</taxon>
        <taxon>Streptophyta</taxon>
        <taxon>Embryophyta</taxon>
        <taxon>Tracheophyta</taxon>
        <taxon>Spermatophyta</taxon>
        <taxon>Magnoliopsida</taxon>
        <taxon>Liliopsida</taxon>
        <taxon>Asparagales</taxon>
        <taxon>Orchidaceae</taxon>
        <taxon>Epidendroideae</taxon>
        <taxon>Malaxideae</taxon>
        <taxon>Dendrobiinae</taxon>
        <taxon>Dendrobium</taxon>
    </lineage>
</organism>
<dbReference type="EMBL" id="JAGFBR010000013">
    <property type="protein sequence ID" value="KAH0457276.1"/>
    <property type="molecule type" value="Genomic_DNA"/>
</dbReference>
<reference evidence="1 2" key="1">
    <citation type="journal article" date="2021" name="Hortic Res">
        <title>Chromosome-scale assembly of the Dendrobium chrysotoxum genome enhances the understanding of orchid evolution.</title>
        <authorList>
            <person name="Zhang Y."/>
            <person name="Zhang G.Q."/>
            <person name="Zhang D."/>
            <person name="Liu X.D."/>
            <person name="Xu X.Y."/>
            <person name="Sun W.H."/>
            <person name="Yu X."/>
            <person name="Zhu X."/>
            <person name="Wang Z.W."/>
            <person name="Zhao X."/>
            <person name="Zhong W.Y."/>
            <person name="Chen H."/>
            <person name="Yin W.L."/>
            <person name="Huang T."/>
            <person name="Niu S.C."/>
            <person name="Liu Z.J."/>
        </authorList>
    </citation>
    <scope>NUCLEOTIDE SEQUENCE [LARGE SCALE GENOMIC DNA]</scope>
    <source>
        <strain evidence="1">Lindl</strain>
    </source>
</reference>
<gene>
    <name evidence="1" type="ORF">IEQ34_015183</name>
</gene>
<name>A0AAV7GL49_DENCH</name>
<protein>
    <submittedName>
        <fullName evidence="1">Uncharacterized protein</fullName>
    </submittedName>
</protein>
<keyword evidence="2" id="KW-1185">Reference proteome</keyword>
<evidence type="ECO:0000313" key="1">
    <source>
        <dbReference type="EMBL" id="KAH0457276.1"/>
    </source>
</evidence>